<dbReference type="PANTHER" id="PTHR30420">
    <property type="entry name" value="N-SUCCINYLARGININE DIHYDROLASE"/>
    <property type="match status" value="1"/>
</dbReference>
<dbReference type="RefSeq" id="WP_193951282.1">
    <property type="nucleotide sequence ID" value="NZ_JADEYS010000001.1"/>
</dbReference>
<comment type="pathway">
    <text evidence="3">Amino-acid degradation; L-arginine degradation via AST pathway; L-glutamate and succinate from L-arginine: step 2/5.</text>
</comment>
<evidence type="ECO:0000256" key="1">
    <source>
        <dbReference type="ARBA" id="ARBA00022503"/>
    </source>
</evidence>
<feature type="binding site" evidence="3">
    <location>
        <position position="367"/>
    </location>
    <ligand>
        <name>substrate</name>
    </ligand>
</feature>
<feature type="binding site" evidence="3">
    <location>
        <position position="251"/>
    </location>
    <ligand>
        <name>substrate</name>
    </ligand>
</feature>
<dbReference type="Gene3D" id="3.75.10.20">
    <property type="entry name" value="Succinylarginine dihydrolase"/>
    <property type="match status" value="1"/>
</dbReference>
<dbReference type="Proteomes" id="UP000640333">
    <property type="component" value="Unassembled WGS sequence"/>
</dbReference>
<keyword evidence="6" id="KW-1185">Reference proteome</keyword>
<sequence length="448" mass="50059">MRYQELNLDGLVSPCHNYAGLSPGNLASEDHRGQDASPKQAALQGLEKMWRLHQLGIPQAVMPPQLRPRLEMLRTLGFSGNNTQLIDAAARQAPELLAACYSASSMWAANSATVTCSADSADHKLHFTPANLLFNLHRSLEAQESNRILKRIFGNSEFFVHHPPLPASIEFGDEGAANHTRLCADHNQPGLTLLTYGYQQQPDSLTPNLFPARHSRQATEAIIRAHQLGPHNSLSMQQLPASIDRGVFHNDVIAVGHRNLLLLHEEAWLNQAHTLDQIQRCWERLTPDNTPLYIEQVSRRDLNVEDTVKSYLFNSQLLTLSSGEMLLLAPLECQEQDAARAVIEKLLVSYNPLTQVEFMDLRQSMNNGGGPACLRLRVPLSDTELAAMHQGVLLTPALYQALQRWINHHYRDQLGPEDLRDPALIDEIHNALGVLEQILDLPGLYNFV</sequence>
<dbReference type="SUPFAM" id="SSF55909">
    <property type="entry name" value="Pentein"/>
    <property type="match status" value="1"/>
</dbReference>
<keyword evidence="2 3" id="KW-0378">Hydrolase</keyword>
<feature type="active site" evidence="3">
    <location>
        <position position="174"/>
    </location>
</feature>
<dbReference type="GO" id="GO:0009015">
    <property type="term" value="F:N-succinylarginine dihydrolase activity"/>
    <property type="evidence" value="ECO:0007669"/>
    <property type="project" value="UniProtKB-UniRule"/>
</dbReference>
<gene>
    <name evidence="3 5" type="primary">astB</name>
    <name evidence="5" type="ORF">IOQ59_00430</name>
</gene>
<organism evidence="5 6">
    <name type="scientific">Pontibacterium sinense</name>
    <dbReference type="NCBI Taxonomy" id="2781979"/>
    <lineage>
        <taxon>Bacteria</taxon>
        <taxon>Pseudomonadati</taxon>
        <taxon>Pseudomonadota</taxon>
        <taxon>Gammaproteobacteria</taxon>
        <taxon>Oceanospirillales</taxon>
        <taxon>Oceanospirillaceae</taxon>
        <taxon>Pontibacterium</taxon>
    </lineage>
</organism>
<evidence type="ECO:0000313" key="5">
    <source>
        <dbReference type="EMBL" id="MBE9395722.1"/>
    </source>
</evidence>
<feature type="active site" description="Nucleophile" evidence="3">
    <location>
        <position position="373"/>
    </location>
</feature>
<dbReference type="AlphaFoldDB" id="A0A8J7F9D7"/>
<comment type="similarity">
    <text evidence="3">Belongs to the succinylarginine dihydrolase family.</text>
</comment>
<dbReference type="NCBIfam" id="TIGR03241">
    <property type="entry name" value="arg_catab_astB"/>
    <property type="match status" value="1"/>
</dbReference>
<evidence type="ECO:0000256" key="2">
    <source>
        <dbReference type="ARBA" id="ARBA00022801"/>
    </source>
</evidence>
<dbReference type="GO" id="GO:0019544">
    <property type="term" value="P:L-arginine catabolic process to L-glutamate"/>
    <property type="evidence" value="ECO:0007669"/>
    <property type="project" value="UniProtKB-UniRule"/>
</dbReference>
<dbReference type="HAMAP" id="MF_01172">
    <property type="entry name" value="AstB"/>
    <property type="match status" value="1"/>
</dbReference>
<dbReference type="EMBL" id="JADEYS010000001">
    <property type="protein sequence ID" value="MBE9395722.1"/>
    <property type="molecule type" value="Genomic_DNA"/>
</dbReference>
<name>A0A8J7F9D7_9GAMM</name>
<feature type="binding site" evidence="3">
    <location>
        <position position="213"/>
    </location>
    <ligand>
        <name>substrate</name>
    </ligand>
</feature>
<evidence type="ECO:0000313" key="6">
    <source>
        <dbReference type="Proteomes" id="UP000640333"/>
    </source>
</evidence>
<evidence type="ECO:0000256" key="4">
    <source>
        <dbReference type="NCBIfam" id="TIGR03241"/>
    </source>
</evidence>
<dbReference type="NCBIfam" id="NF009789">
    <property type="entry name" value="PRK13281.1"/>
    <property type="match status" value="1"/>
</dbReference>
<reference evidence="5" key="1">
    <citation type="submission" date="2020-10" db="EMBL/GenBank/DDBJ databases">
        <title>Bacterium isolated from coastal waters sediment.</title>
        <authorList>
            <person name="Chen R.-J."/>
            <person name="Lu D.-C."/>
            <person name="Zhu K.-L."/>
            <person name="Du Z.-J."/>
        </authorList>
    </citation>
    <scope>NUCLEOTIDE SEQUENCE</scope>
    <source>
        <strain evidence="5">N1Y112</strain>
    </source>
</reference>
<dbReference type="PANTHER" id="PTHR30420:SF2">
    <property type="entry name" value="N-SUCCINYLARGININE DIHYDROLASE"/>
    <property type="match status" value="1"/>
</dbReference>
<comment type="subunit">
    <text evidence="3">Homodimer.</text>
</comment>
<feature type="binding site" evidence="3">
    <location>
        <position position="110"/>
    </location>
    <ligand>
        <name>substrate</name>
    </ligand>
</feature>
<feature type="active site" evidence="3">
    <location>
        <position position="249"/>
    </location>
</feature>
<evidence type="ECO:0000256" key="3">
    <source>
        <dbReference type="HAMAP-Rule" id="MF_01172"/>
    </source>
</evidence>
<keyword evidence="1 3" id="KW-0056">Arginine metabolism</keyword>
<dbReference type="GO" id="GO:0019545">
    <property type="term" value="P:L-arginine catabolic process to succinate"/>
    <property type="evidence" value="ECO:0007669"/>
    <property type="project" value="UniProtKB-UniRule"/>
</dbReference>
<accession>A0A8J7F9D7</accession>
<dbReference type="InterPro" id="IPR007079">
    <property type="entry name" value="SuccinylArg_d-Hdrlase_AstB"/>
</dbReference>
<dbReference type="InterPro" id="IPR037031">
    <property type="entry name" value="AstB_sf"/>
</dbReference>
<dbReference type="Pfam" id="PF04996">
    <property type="entry name" value="AstB"/>
    <property type="match status" value="1"/>
</dbReference>
<feature type="binding site" evidence="3">
    <location>
        <begin position="19"/>
        <end position="28"/>
    </location>
    <ligand>
        <name>substrate</name>
    </ligand>
</feature>
<comment type="catalytic activity">
    <reaction evidence="3">
        <text>N(2)-succinyl-L-arginine + 2 H2O + 2 H(+) = N(2)-succinyl-L-ornithine + 2 NH4(+) + CO2</text>
        <dbReference type="Rhea" id="RHEA:19533"/>
        <dbReference type="ChEBI" id="CHEBI:15377"/>
        <dbReference type="ChEBI" id="CHEBI:15378"/>
        <dbReference type="ChEBI" id="CHEBI:16526"/>
        <dbReference type="ChEBI" id="CHEBI:28938"/>
        <dbReference type="ChEBI" id="CHEBI:58241"/>
        <dbReference type="ChEBI" id="CHEBI:58514"/>
        <dbReference type="EC" id="3.5.3.23"/>
    </reaction>
</comment>
<dbReference type="EC" id="3.5.3.23" evidence="3 4"/>
<protein>
    <recommendedName>
        <fullName evidence="3 4">N-succinylarginine dihydrolase</fullName>
        <ecNumber evidence="3 4">3.5.3.23</ecNumber>
    </recommendedName>
</protein>
<feature type="binding site" evidence="3">
    <location>
        <begin position="137"/>
        <end position="138"/>
    </location>
    <ligand>
        <name>substrate</name>
    </ligand>
</feature>
<proteinExistence type="inferred from homology"/>
<comment type="function">
    <text evidence="3">Catalyzes the hydrolysis of N(2)-succinylarginine into N(2)-succinylornithine, ammonia and CO(2).</text>
</comment>
<comment type="caution">
    <text evidence="5">The sequence shown here is derived from an EMBL/GenBank/DDBJ whole genome shotgun (WGS) entry which is preliminary data.</text>
</comment>
<dbReference type="UniPathway" id="UPA00185">
    <property type="reaction ID" value="UER00280"/>
</dbReference>